<keyword evidence="2" id="KW-1185">Reference proteome</keyword>
<reference evidence="1" key="1">
    <citation type="submission" date="2021-02" db="EMBL/GenBank/DDBJ databases">
        <authorList>
            <person name="Nowell W R."/>
        </authorList>
    </citation>
    <scope>NUCLEOTIDE SEQUENCE</scope>
    <source>
        <strain evidence="1">Ploen Becks lab</strain>
    </source>
</reference>
<evidence type="ECO:0000313" key="1">
    <source>
        <dbReference type="EMBL" id="CAF0999060.1"/>
    </source>
</evidence>
<dbReference type="AlphaFoldDB" id="A0A814GPC4"/>
<organism evidence="1 2">
    <name type="scientific">Brachionus calyciflorus</name>
    <dbReference type="NCBI Taxonomy" id="104777"/>
    <lineage>
        <taxon>Eukaryota</taxon>
        <taxon>Metazoa</taxon>
        <taxon>Spiralia</taxon>
        <taxon>Gnathifera</taxon>
        <taxon>Rotifera</taxon>
        <taxon>Eurotatoria</taxon>
        <taxon>Monogononta</taxon>
        <taxon>Pseudotrocha</taxon>
        <taxon>Ploima</taxon>
        <taxon>Brachionidae</taxon>
        <taxon>Brachionus</taxon>
    </lineage>
</organism>
<gene>
    <name evidence="1" type="ORF">OXX778_LOCUS16308</name>
</gene>
<protein>
    <submittedName>
        <fullName evidence="1">Uncharacterized protein</fullName>
    </submittedName>
</protein>
<comment type="caution">
    <text evidence="1">The sequence shown here is derived from an EMBL/GenBank/DDBJ whole genome shotgun (WGS) entry which is preliminary data.</text>
</comment>
<accession>A0A814GPC4</accession>
<dbReference type="Proteomes" id="UP000663879">
    <property type="component" value="Unassembled WGS sequence"/>
</dbReference>
<dbReference type="EMBL" id="CAJNOC010003818">
    <property type="protein sequence ID" value="CAF0999060.1"/>
    <property type="molecule type" value="Genomic_DNA"/>
</dbReference>
<sequence>METCFAETWLIDCEGTKKCEQAYSFRNGSLWIHLLANNQNNYFLNYKKTDCVSIRVLENDDNMNDDVTTSKVSPCGFLTFNQAEKIINQINENKIENHHNLKNLLDKIVLVAKQLKYNRLGNTEMISHTFASYEDNLVISNSIAEISTYANSIIGRFIFNDLFHNRFLNSAQFNLNPFDIDRKIELMAFFDNIQIAPFMETNQFFKERIQIYESRGLIDFKRFDQNKGQNQIKILKTTLKFIQPIIDSIILNYDSDIHSLIYSLEKLKTARQFSIFPELVYFTFEYLKLEPKKAKIQNFKLKELNNHNNYNFHVNKQYYNYNFTHPLKEQCGFVNLIYNYLICSREWEKKLRKVNDKMNSLQFVQEKHKNEDNKKRNNLKGLIERCFHMSVVCQNFQDNNCHNVLKLKFPLVLSFYDIAVNKSLNISELFAKYISLSNIMIDLIITDNSSFQEDEIEIDLPVETWTESISEDEYKFLDSVQKYLNKDIAKSLDLTIKISVEKSKRQDIILSNQQTINTICKIKFDLNDFFQIKKVLAVQFCIDKFTNLDKSKIFDWNKYKDEDFKRYYPDAKEPPDNFLPSIQLIKLNSFFNFCVEHHPVCKNETLWLIKSIKIKEIQENFFQTASKRTKSYQNFLKNEYLETKSLHVCLSSRKKINEIDFEFKRMVIDNEYVLLYHGIILNFEVKDVITINFKIENKIENELTEFKRFKNEGIDLSQTYFDLEIFIK</sequence>
<name>A0A814GPC4_9BILA</name>
<evidence type="ECO:0000313" key="2">
    <source>
        <dbReference type="Proteomes" id="UP000663879"/>
    </source>
</evidence>
<proteinExistence type="predicted"/>